<organism evidence="2 3">
    <name type="scientific">Halococcus saccharolyticus DSM 5350</name>
    <dbReference type="NCBI Taxonomy" id="1227455"/>
    <lineage>
        <taxon>Archaea</taxon>
        <taxon>Methanobacteriati</taxon>
        <taxon>Methanobacteriota</taxon>
        <taxon>Stenosarchaea group</taxon>
        <taxon>Halobacteria</taxon>
        <taxon>Halobacteriales</taxon>
        <taxon>Halococcaceae</taxon>
        <taxon>Halococcus</taxon>
    </lineage>
</organism>
<dbReference type="Pfam" id="PF02540">
    <property type="entry name" value="NAD_synthase"/>
    <property type="match status" value="1"/>
</dbReference>
<dbReference type="STRING" id="1227455.C449_05796"/>
<dbReference type="Gene3D" id="3.40.50.620">
    <property type="entry name" value="HUPs"/>
    <property type="match status" value="1"/>
</dbReference>
<comment type="caution">
    <text evidence="2">The sequence shown here is derived from an EMBL/GenBank/DDBJ whole genome shotgun (WGS) entry which is preliminary data.</text>
</comment>
<dbReference type="InterPro" id="IPR014729">
    <property type="entry name" value="Rossmann-like_a/b/a_fold"/>
</dbReference>
<reference evidence="2 3" key="1">
    <citation type="journal article" date="2014" name="PLoS Genet.">
        <title>Phylogenetically driven sequencing of extremely halophilic archaea reveals strategies for static and dynamic osmo-response.</title>
        <authorList>
            <person name="Becker E.A."/>
            <person name="Seitzer P.M."/>
            <person name="Tritt A."/>
            <person name="Larsen D."/>
            <person name="Krusor M."/>
            <person name="Yao A.I."/>
            <person name="Wu D."/>
            <person name="Madern D."/>
            <person name="Eisen J.A."/>
            <person name="Darling A.E."/>
            <person name="Facciotti M.T."/>
        </authorList>
    </citation>
    <scope>NUCLEOTIDE SEQUENCE [LARGE SCALE GENOMIC DNA]</scope>
    <source>
        <strain evidence="2 3">DSM 5350</strain>
    </source>
</reference>
<dbReference type="Proteomes" id="UP000011669">
    <property type="component" value="Unassembled WGS sequence"/>
</dbReference>
<dbReference type="GO" id="GO:0006163">
    <property type="term" value="P:purine nucleotide metabolic process"/>
    <property type="evidence" value="ECO:0007669"/>
    <property type="project" value="UniProtKB-ARBA"/>
</dbReference>
<evidence type="ECO:0000313" key="3">
    <source>
        <dbReference type="Proteomes" id="UP000011669"/>
    </source>
</evidence>
<proteinExistence type="predicted"/>
<dbReference type="AlphaFoldDB" id="M0MJ96"/>
<dbReference type="SUPFAM" id="SSF52402">
    <property type="entry name" value="Adenine nucleotide alpha hydrolases-like"/>
    <property type="match status" value="1"/>
</dbReference>
<name>M0MJ96_9EURY</name>
<dbReference type="InterPro" id="IPR022310">
    <property type="entry name" value="NAD/GMP_synthase"/>
</dbReference>
<evidence type="ECO:0000313" key="2">
    <source>
        <dbReference type="EMBL" id="EMA45751.1"/>
    </source>
</evidence>
<keyword evidence="3" id="KW-1185">Reference proteome</keyword>
<feature type="domain" description="NAD/GMP synthase" evidence="1">
    <location>
        <begin position="49"/>
        <end position="130"/>
    </location>
</feature>
<feature type="non-terminal residue" evidence="2">
    <location>
        <position position="131"/>
    </location>
</feature>
<gene>
    <name evidence="2" type="ORF">C449_05796</name>
</gene>
<protein>
    <submittedName>
        <fullName evidence="2">NAD+ synthetase</fullName>
    </submittedName>
</protein>
<sequence>MVFADRNGATPSSVMERTARECSEMMSDIDRVPTASFATEPSDLAVRRERIEEFVTEIIRDVAADGVVVGMSGGVDSTLATTLAVEALGPERVTPLVLPSLKSAESHVRDARMAAADLGLDPITIQLRPLV</sequence>
<accession>M0MJ96</accession>
<dbReference type="EMBL" id="AOMD01000016">
    <property type="protein sequence ID" value="EMA45751.1"/>
    <property type="molecule type" value="Genomic_DNA"/>
</dbReference>
<dbReference type="InParanoid" id="M0MJ96"/>
<evidence type="ECO:0000259" key="1">
    <source>
        <dbReference type="Pfam" id="PF02540"/>
    </source>
</evidence>